<dbReference type="AlphaFoldDB" id="X0YA37"/>
<proteinExistence type="predicted"/>
<organism evidence="1">
    <name type="scientific">marine sediment metagenome</name>
    <dbReference type="NCBI Taxonomy" id="412755"/>
    <lineage>
        <taxon>unclassified sequences</taxon>
        <taxon>metagenomes</taxon>
        <taxon>ecological metagenomes</taxon>
    </lineage>
</organism>
<evidence type="ECO:0000313" key="1">
    <source>
        <dbReference type="EMBL" id="GAG44152.1"/>
    </source>
</evidence>
<protein>
    <submittedName>
        <fullName evidence="1">Uncharacterized protein</fullName>
    </submittedName>
</protein>
<accession>X0YA37</accession>
<name>X0YA37_9ZZZZ</name>
<sequence>LAEGDAEGDAVGDTLGLDDGLEEGVLVADGEELGLGELDGLGASLLTSTL</sequence>
<reference evidence="1" key="1">
    <citation type="journal article" date="2014" name="Front. Microbiol.">
        <title>High frequency of phylogenetically diverse reductive dehalogenase-homologous genes in deep subseafloor sedimentary metagenomes.</title>
        <authorList>
            <person name="Kawai M."/>
            <person name="Futagami T."/>
            <person name="Toyoda A."/>
            <person name="Takaki Y."/>
            <person name="Nishi S."/>
            <person name="Hori S."/>
            <person name="Arai W."/>
            <person name="Tsubouchi T."/>
            <person name="Morono Y."/>
            <person name="Uchiyama I."/>
            <person name="Ito T."/>
            <person name="Fujiyama A."/>
            <person name="Inagaki F."/>
            <person name="Takami H."/>
        </authorList>
    </citation>
    <scope>NUCLEOTIDE SEQUENCE</scope>
    <source>
        <strain evidence="1">Expedition CK06-06</strain>
    </source>
</reference>
<dbReference type="EMBL" id="BARS01052626">
    <property type="protein sequence ID" value="GAG44152.1"/>
    <property type="molecule type" value="Genomic_DNA"/>
</dbReference>
<gene>
    <name evidence="1" type="ORF">S01H1_78222</name>
</gene>
<feature type="non-terminal residue" evidence="1">
    <location>
        <position position="1"/>
    </location>
</feature>
<comment type="caution">
    <text evidence="1">The sequence shown here is derived from an EMBL/GenBank/DDBJ whole genome shotgun (WGS) entry which is preliminary data.</text>
</comment>